<feature type="coiled-coil region" evidence="1">
    <location>
        <begin position="71"/>
        <end position="150"/>
    </location>
</feature>
<feature type="region of interest" description="Disordered" evidence="2">
    <location>
        <begin position="1"/>
        <end position="66"/>
    </location>
</feature>
<evidence type="ECO:0000256" key="2">
    <source>
        <dbReference type="SAM" id="MobiDB-lite"/>
    </source>
</evidence>
<feature type="compositionally biased region" description="Basic and acidic residues" evidence="2">
    <location>
        <begin position="1"/>
        <end position="25"/>
    </location>
</feature>
<feature type="compositionally biased region" description="Low complexity" evidence="2">
    <location>
        <begin position="40"/>
        <end position="61"/>
    </location>
</feature>
<sequence length="527" mass="60098">MLKKSSRQDLETRDAKRLKKSKSDSESESSSSDSDDDNSSSDSDSSTSSSEDSSSSSSASEVESKTIDVKIKKLNRIVQSFSEQLQNAQRKYGKIERALAKPTEHEDKLKKIKKYKQKYKIKIDKLKKRIEHAKIKVAQLTKEKNQATQIAPEPKKTTSTSIKVPYPVLNDKRDMKIILVTLEKKLKEILHKKDINLKSMSQTDKNSPNYSKLSQLETALDSQKDKLNKQIEYLKLSLSLQAINKKPNQDPMLRQKAANLTNKINDLFNYMKNENKNFQLQKIETERAVESPKKLEDSHEVKINNLYEQLNKSLVAYLAHTAATAHSAAAISAVNYNYYSYYQGQSGQEPSEVKVVPLKTELENASSIFGILKEKISSFLTLSKKLNEIKKSETKPKLIADYSDEEEESDLEIIEEKKTEVKENEEEDSEDDEDLEIVMTSELKSNQIERNYLLPSLKASLFPLKASLMNTENEPENLENELIAVEQSKFALTFLANAKTMTNSNSFLEMNFNKRQNVKLSDILYSN</sequence>
<proteinExistence type="predicted"/>
<evidence type="ECO:0000313" key="3">
    <source>
        <dbReference type="EMBL" id="CAF0726541.1"/>
    </source>
</evidence>
<reference evidence="3" key="1">
    <citation type="submission" date="2021-02" db="EMBL/GenBank/DDBJ databases">
        <authorList>
            <person name="Nowell W R."/>
        </authorList>
    </citation>
    <scope>NUCLEOTIDE SEQUENCE</scope>
    <source>
        <strain evidence="3">Ploen Becks lab</strain>
    </source>
</reference>
<dbReference type="Proteomes" id="UP000663879">
    <property type="component" value="Unassembled WGS sequence"/>
</dbReference>
<dbReference type="EMBL" id="CAJNOC010000202">
    <property type="protein sequence ID" value="CAF0726541.1"/>
    <property type="molecule type" value="Genomic_DNA"/>
</dbReference>
<keyword evidence="1" id="KW-0175">Coiled coil</keyword>
<comment type="caution">
    <text evidence="3">The sequence shown here is derived from an EMBL/GenBank/DDBJ whole genome shotgun (WGS) entry which is preliminary data.</text>
</comment>
<organism evidence="3 4">
    <name type="scientific">Brachionus calyciflorus</name>
    <dbReference type="NCBI Taxonomy" id="104777"/>
    <lineage>
        <taxon>Eukaryota</taxon>
        <taxon>Metazoa</taxon>
        <taxon>Spiralia</taxon>
        <taxon>Gnathifera</taxon>
        <taxon>Rotifera</taxon>
        <taxon>Eurotatoria</taxon>
        <taxon>Monogononta</taxon>
        <taxon>Pseudotrocha</taxon>
        <taxon>Ploima</taxon>
        <taxon>Brachionidae</taxon>
        <taxon>Brachionus</taxon>
    </lineage>
</organism>
<evidence type="ECO:0000256" key="1">
    <source>
        <dbReference type="SAM" id="Coils"/>
    </source>
</evidence>
<keyword evidence="4" id="KW-1185">Reference proteome</keyword>
<evidence type="ECO:0000313" key="4">
    <source>
        <dbReference type="Proteomes" id="UP000663879"/>
    </source>
</evidence>
<protein>
    <submittedName>
        <fullName evidence="3">Uncharacterized protein</fullName>
    </submittedName>
</protein>
<dbReference type="AlphaFoldDB" id="A0A813MRK3"/>
<accession>A0A813MRK3</accession>
<gene>
    <name evidence="3" type="ORF">OXX778_LOCUS2553</name>
</gene>
<name>A0A813MRK3_9BILA</name>